<dbReference type="InterPro" id="IPR028098">
    <property type="entry name" value="Glyco_trans_4-like_N"/>
</dbReference>
<evidence type="ECO:0000313" key="4">
    <source>
        <dbReference type="Proteomes" id="UP000534870"/>
    </source>
</evidence>
<dbReference type="CDD" id="cd03809">
    <property type="entry name" value="GT4_MtfB-like"/>
    <property type="match status" value="1"/>
</dbReference>
<dbReference type="Proteomes" id="UP000534870">
    <property type="component" value="Unassembled WGS sequence"/>
</dbReference>
<evidence type="ECO:0000259" key="2">
    <source>
        <dbReference type="Pfam" id="PF13439"/>
    </source>
</evidence>
<organism evidence="3 4">
    <name type="scientific">Nguyenibacter vanlangensis</name>
    <dbReference type="NCBI Taxonomy" id="1216886"/>
    <lineage>
        <taxon>Bacteria</taxon>
        <taxon>Pseudomonadati</taxon>
        <taxon>Pseudomonadota</taxon>
        <taxon>Alphaproteobacteria</taxon>
        <taxon>Acetobacterales</taxon>
        <taxon>Acetobacteraceae</taxon>
        <taxon>Nguyenibacter</taxon>
    </lineage>
</organism>
<comment type="caution">
    <text evidence="3">The sequence shown here is derived from an EMBL/GenBank/DDBJ whole genome shotgun (WGS) entry which is preliminary data.</text>
</comment>
<evidence type="ECO:0000313" key="3">
    <source>
        <dbReference type="EMBL" id="NVN09826.1"/>
    </source>
</evidence>
<sequence length="393" mass="43122">MTTNVDPDSLIWLDGRNYGRKGGTGVATYATALADALVAMNMPPSILLEQEEPARSSGRTTPLPLLRALHARPTVRRLGPTSLLSRDLYRSAHVHFGLRRRFMPLRTPHPPRMIHWTYPLPLHLEGALNITTIHDLIPLTHPHLTGIDSKRFRRLINEAVTRADAIITVSETVRRQIIERLGTSPDKITNLSQPVEFSTDQLTQIAGVPPIAADGAFIFVGRIEARKNIDRLLKAHARSRTRTPLILIGPDGDDAPDLSSRAPTSTVIRIPWIDRIGLLRTLMGAKALLFPSLAEGFGLPILEAMALGTPVMTSRGGATEEIGGDAALLVDPYDIDAMADAIARLDTPTKDGGLPRSLIAKGHARRRAFSRENFRNALGTFYRQIGFDRDAGQ</sequence>
<keyword evidence="1 3" id="KW-0808">Transferase</keyword>
<gene>
    <name evidence="3" type="ORF">HUK84_01460</name>
</gene>
<dbReference type="AlphaFoldDB" id="A0A7Y7IU39"/>
<evidence type="ECO:0000256" key="1">
    <source>
        <dbReference type="ARBA" id="ARBA00022679"/>
    </source>
</evidence>
<feature type="domain" description="Glycosyltransferase subfamily 4-like N-terminal" evidence="2">
    <location>
        <begin position="25"/>
        <end position="189"/>
    </location>
</feature>
<proteinExistence type="predicted"/>
<name>A0A7Y7IU39_9PROT</name>
<reference evidence="3 4" key="1">
    <citation type="submission" date="2020-06" db="EMBL/GenBank/DDBJ databases">
        <title>Description of novel acetic acid bacteria.</title>
        <authorList>
            <person name="Sombolestani A."/>
        </authorList>
    </citation>
    <scope>NUCLEOTIDE SEQUENCE [LARGE SCALE GENOMIC DNA]</scope>
    <source>
        <strain evidence="3 4">LMG 31431</strain>
    </source>
</reference>
<protein>
    <submittedName>
        <fullName evidence="3">Glycosyltransferase family 4 protein</fullName>
    </submittedName>
</protein>
<dbReference type="EMBL" id="JABXXP010000006">
    <property type="protein sequence ID" value="NVN09826.1"/>
    <property type="molecule type" value="Genomic_DNA"/>
</dbReference>
<accession>A0A7Y7IU39</accession>
<dbReference type="Pfam" id="PF13439">
    <property type="entry name" value="Glyco_transf_4"/>
    <property type="match status" value="1"/>
</dbReference>
<dbReference type="Gene3D" id="3.40.50.2000">
    <property type="entry name" value="Glycogen Phosphorylase B"/>
    <property type="match status" value="2"/>
</dbReference>
<dbReference type="PANTHER" id="PTHR46401">
    <property type="entry name" value="GLYCOSYLTRANSFERASE WBBK-RELATED"/>
    <property type="match status" value="1"/>
</dbReference>
<dbReference type="RefSeq" id="WP_176638625.1">
    <property type="nucleotide sequence ID" value="NZ_JABXXP010000006.1"/>
</dbReference>
<dbReference type="Pfam" id="PF13692">
    <property type="entry name" value="Glyco_trans_1_4"/>
    <property type="match status" value="1"/>
</dbReference>
<dbReference type="GO" id="GO:0009103">
    <property type="term" value="P:lipopolysaccharide biosynthetic process"/>
    <property type="evidence" value="ECO:0007669"/>
    <property type="project" value="TreeGrafter"/>
</dbReference>
<dbReference type="GO" id="GO:0016757">
    <property type="term" value="F:glycosyltransferase activity"/>
    <property type="evidence" value="ECO:0007669"/>
    <property type="project" value="TreeGrafter"/>
</dbReference>
<dbReference type="PANTHER" id="PTHR46401:SF2">
    <property type="entry name" value="GLYCOSYLTRANSFERASE WBBK-RELATED"/>
    <property type="match status" value="1"/>
</dbReference>
<dbReference type="SUPFAM" id="SSF53756">
    <property type="entry name" value="UDP-Glycosyltransferase/glycogen phosphorylase"/>
    <property type="match status" value="1"/>
</dbReference>